<evidence type="ECO:0000256" key="5">
    <source>
        <dbReference type="ARBA" id="ARBA00022989"/>
    </source>
</evidence>
<evidence type="ECO:0000256" key="7">
    <source>
        <dbReference type="ARBA" id="ARBA00023157"/>
    </source>
</evidence>
<dbReference type="InterPro" id="IPR050685">
    <property type="entry name" value="LDLR"/>
</dbReference>
<evidence type="ECO:0000256" key="2">
    <source>
        <dbReference type="ARBA" id="ARBA00004308"/>
    </source>
</evidence>
<dbReference type="PROSITE" id="PS50068">
    <property type="entry name" value="LDLRA_2"/>
    <property type="match status" value="2"/>
</dbReference>
<dbReference type="InterPro" id="IPR023415">
    <property type="entry name" value="LDLR_class-A_CS"/>
</dbReference>
<keyword evidence="11" id="KW-1185">Reference proteome</keyword>
<dbReference type="PROSITE" id="PS01209">
    <property type="entry name" value="LDLRA_1"/>
    <property type="match status" value="1"/>
</dbReference>
<organism evidence="10 11">
    <name type="scientific">Araneus ventricosus</name>
    <name type="common">Orbweaver spider</name>
    <name type="synonym">Epeira ventricosa</name>
    <dbReference type="NCBI Taxonomy" id="182803"/>
    <lineage>
        <taxon>Eukaryota</taxon>
        <taxon>Metazoa</taxon>
        <taxon>Ecdysozoa</taxon>
        <taxon>Arthropoda</taxon>
        <taxon>Chelicerata</taxon>
        <taxon>Arachnida</taxon>
        <taxon>Araneae</taxon>
        <taxon>Araneomorphae</taxon>
        <taxon>Entelegynae</taxon>
        <taxon>Araneoidea</taxon>
        <taxon>Araneidae</taxon>
        <taxon>Araneus</taxon>
    </lineage>
</organism>
<protein>
    <submittedName>
        <fullName evidence="10">Uncharacterized protein</fullName>
    </submittedName>
</protein>
<dbReference type="SMART" id="SM00192">
    <property type="entry name" value="LDLa"/>
    <property type="match status" value="2"/>
</dbReference>
<name>A0A4Y2L7T1_ARAVE</name>
<dbReference type="PANTHER" id="PTHR24270">
    <property type="entry name" value="LOW-DENSITY LIPOPROTEIN RECEPTOR-RELATED"/>
    <property type="match status" value="1"/>
</dbReference>
<comment type="caution">
    <text evidence="8">Lacks conserved residue(s) required for the propagation of feature annotation.</text>
</comment>
<evidence type="ECO:0000256" key="1">
    <source>
        <dbReference type="ARBA" id="ARBA00004167"/>
    </source>
</evidence>
<evidence type="ECO:0000256" key="6">
    <source>
        <dbReference type="ARBA" id="ARBA00023136"/>
    </source>
</evidence>
<dbReference type="OrthoDB" id="8831087at2759"/>
<evidence type="ECO:0000256" key="8">
    <source>
        <dbReference type="PROSITE-ProRule" id="PRU00124"/>
    </source>
</evidence>
<dbReference type="Gene3D" id="4.10.400.10">
    <property type="entry name" value="Low-density Lipoprotein Receptor"/>
    <property type="match status" value="2"/>
</dbReference>
<evidence type="ECO:0000256" key="3">
    <source>
        <dbReference type="ARBA" id="ARBA00022692"/>
    </source>
</evidence>
<proteinExistence type="predicted"/>
<keyword evidence="4" id="KW-0677">Repeat</keyword>
<dbReference type="GO" id="GO:0005886">
    <property type="term" value="C:plasma membrane"/>
    <property type="evidence" value="ECO:0007669"/>
    <property type="project" value="TreeGrafter"/>
</dbReference>
<evidence type="ECO:0000256" key="4">
    <source>
        <dbReference type="ARBA" id="ARBA00022737"/>
    </source>
</evidence>
<evidence type="ECO:0000256" key="9">
    <source>
        <dbReference type="SAM" id="MobiDB-lite"/>
    </source>
</evidence>
<feature type="disulfide bond" evidence="8">
    <location>
        <begin position="52"/>
        <end position="67"/>
    </location>
</feature>
<feature type="compositionally biased region" description="Low complexity" evidence="9">
    <location>
        <begin position="97"/>
        <end position="116"/>
    </location>
</feature>
<dbReference type="PANTHER" id="PTHR24270:SF62">
    <property type="entry name" value="LOW-DENSITY LIPOPROTEIN RECEPTOR-RELATED PROTEIN 2"/>
    <property type="match status" value="1"/>
</dbReference>
<evidence type="ECO:0000313" key="11">
    <source>
        <dbReference type="Proteomes" id="UP000499080"/>
    </source>
</evidence>
<keyword evidence="6" id="KW-0472">Membrane</keyword>
<feature type="region of interest" description="Disordered" evidence="9">
    <location>
        <begin position="79"/>
        <end position="117"/>
    </location>
</feature>
<evidence type="ECO:0000313" key="10">
    <source>
        <dbReference type="EMBL" id="GBN10688.1"/>
    </source>
</evidence>
<dbReference type="AlphaFoldDB" id="A0A4Y2L7T1"/>
<dbReference type="CDD" id="cd00112">
    <property type="entry name" value="LDLa"/>
    <property type="match status" value="2"/>
</dbReference>
<dbReference type="GO" id="GO:0016192">
    <property type="term" value="P:vesicle-mediated transport"/>
    <property type="evidence" value="ECO:0007669"/>
    <property type="project" value="UniProtKB-ARBA"/>
</dbReference>
<keyword evidence="7 8" id="KW-1015">Disulfide bond</keyword>
<dbReference type="Pfam" id="PF00057">
    <property type="entry name" value="Ldl_recept_a"/>
    <property type="match status" value="2"/>
</dbReference>
<dbReference type="InterPro" id="IPR002172">
    <property type="entry name" value="LDrepeatLR_classA_rpt"/>
</dbReference>
<keyword evidence="5" id="KW-1133">Transmembrane helix</keyword>
<reference evidence="10 11" key="1">
    <citation type="journal article" date="2019" name="Sci. Rep.">
        <title>Orb-weaving spider Araneus ventricosus genome elucidates the spidroin gene catalogue.</title>
        <authorList>
            <person name="Kono N."/>
            <person name="Nakamura H."/>
            <person name="Ohtoshi R."/>
            <person name="Moran D.A.P."/>
            <person name="Shinohara A."/>
            <person name="Yoshida Y."/>
            <person name="Fujiwara M."/>
            <person name="Mori M."/>
            <person name="Tomita M."/>
            <person name="Arakawa K."/>
        </authorList>
    </citation>
    <scope>NUCLEOTIDE SEQUENCE [LARGE SCALE GENOMIC DNA]</scope>
</reference>
<comment type="caution">
    <text evidence="10">The sequence shown here is derived from an EMBL/GenBank/DDBJ whole genome shotgun (WGS) entry which is preliminary data.</text>
</comment>
<dbReference type="InterPro" id="IPR036055">
    <property type="entry name" value="LDL_receptor-like_sf"/>
</dbReference>
<dbReference type="PRINTS" id="PR00261">
    <property type="entry name" value="LDLRECEPTOR"/>
</dbReference>
<sequence>MTVRTVDENYKSAPYCAYDCEPPRPTGPPTLCLKDDFVCRTGKQCIPSNWRCDCAYDCQDGSDEDNCDIKCTSTSPPKFLSTTTRIPSTTPKKDTTPSRTTRRTGPTTTGTSPPTTVASCPDKTWKCDDGSACVPQLMLCDGVEDCRDGSDEIHKCSKYCIADASRSDKS</sequence>
<dbReference type="SUPFAM" id="SSF57424">
    <property type="entry name" value="LDL receptor-like module"/>
    <property type="match status" value="2"/>
</dbReference>
<comment type="subcellular location">
    <subcellularLocation>
        <location evidence="2">Endomembrane system</location>
    </subcellularLocation>
    <subcellularLocation>
        <location evidence="1">Membrane</location>
        <topology evidence="1">Single-pass membrane protein</topology>
    </subcellularLocation>
</comment>
<gene>
    <name evidence="10" type="ORF">AVEN_26094_1</name>
</gene>
<dbReference type="EMBL" id="BGPR01117688">
    <property type="protein sequence ID" value="GBN10688.1"/>
    <property type="molecule type" value="Genomic_DNA"/>
</dbReference>
<dbReference type="GO" id="GO:0012505">
    <property type="term" value="C:endomembrane system"/>
    <property type="evidence" value="ECO:0007669"/>
    <property type="project" value="UniProtKB-SubCell"/>
</dbReference>
<accession>A0A4Y2L7T1</accession>
<keyword evidence="3" id="KW-0812">Transmembrane</keyword>
<dbReference type="Proteomes" id="UP000499080">
    <property type="component" value="Unassembled WGS sequence"/>
</dbReference>